<reference evidence="1" key="1">
    <citation type="submission" date="2022-06" db="EMBL/GenBank/DDBJ databases">
        <title>Phylogenomic reconstructions and comparative analyses of Kickxellomycotina fungi.</title>
        <authorList>
            <person name="Reynolds N.K."/>
            <person name="Stajich J.E."/>
            <person name="Barry K."/>
            <person name="Grigoriev I.V."/>
            <person name="Crous P."/>
            <person name="Smith M.E."/>
        </authorList>
    </citation>
    <scope>NUCLEOTIDE SEQUENCE</scope>
    <source>
        <strain evidence="1">RSA 2271</strain>
    </source>
</reference>
<gene>
    <name evidence="1" type="primary">EAF6</name>
    <name evidence="1" type="ORF">EV182_004939</name>
</gene>
<feature type="non-terminal residue" evidence="1">
    <location>
        <position position="135"/>
    </location>
</feature>
<proteinExistence type="predicted"/>
<comment type="caution">
    <text evidence="1">The sequence shown here is derived from an EMBL/GenBank/DDBJ whole genome shotgun (WGS) entry which is preliminary data.</text>
</comment>
<accession>A0ACC1HRP1</accession>
<evidence type="ECO:0000313" key="2">
    <source>
        <dbReference type="Proteomes" id="UP001145114"/>
    </source>
</evidence>
<dbReference type="Proteomes" id="UP001145114">
    <property type="component" value="Unassembled WGS sequence"/>
</dbReference>
<evidence type="ECO:0000313" key="1">
    <source>
        <dbReference type="EMBL" id="KAJ1678025.1"/>
    </source>
</evidence>
<dbReference type="EMBL" id="JAMZIH010001633">
    <property type="protein sequence ID" value="KAJ1678025.1"/>
    <property type="molecule type" value="Genomic_DNA"/>
</dbReference>
<organism evidence="1 2">
    <name type="scientific">Spiromyces aspiralis</name>
    <dbReference type="NCBI Taxonomy" id="68401"/>
    <lineage>
        <taxon>Eukaryota</taxon>
        <taxon>Fungi</taxon>
        <taxon>Fungi incertae sedis</taxon>
        <taxon>Zoopagomycota</taxon>
        <taxon>Kickxellomycotina</taxon>
        <taxon>Kickxellomycetes</taxon>
        <taxon>Kickxellales</taxon>
        <taxon>Kickxellaceae</taxon>
        <taxon>Spiromyces</taxon>
    </lineage>
</organism>
<protein>
    <submittedName>
        <fullName evidence="1">Chromatin modification- protein eaf6</fullName>
    </submittedName>
</protein>
<name>A0ACC1HRP1_9FUNG</name>
<sequence>MGDKTVKTKSDQTPSPKDKASRKALKEAEEECMRLLEKKKQLDKALVGAVVADICGIQWADRAMLADMLHSYFVQINLEASIYDFETSYFENTAGEGNIVRGFDGYLTTNKPDKKRHQVKDWERIFSHSSVTFKQ</sequence>
<keyword evidence="2" id="KW-1185">Reference proteome</keyword>